<keyword evidence="2" id="KW-1185">Reference proteome</keyword>
<accession>A0ACA9QHU2</accession>
<comment type="caution">
    <text evidence="1">The sequence shown here is derived from an EMBL/GenBank/DDBJ whole genome shotgun (WGS) entry which is preliminary data.</text>
</comment>
<gene>
    <name evidence="1" type="ORF">RPERSI_LOCUS14256</name>
</gene>
<feature type="non-terminal residue" evidence="1">
    <location>
        <position position="1"/>
    </location>
</feature>
<name>A0ACA9QHU2_9GLOM</name>
<proteinExistence type="predicted"/>
<evidence type="ECO:0000313" key="2">
    <source>
        <dbReference type="Proteomes" id="UP000789920"/>
    </source>
</evidence>
<organism evidence="1 2">
    <name type="scientific">Racocetra persica</name>
    <dbReference type="NCBI Taxonomy" id="160502"/>
    <lineage>
        <taxon>Eukaryota</taxon>
        <taxon>Fungi</taxon>
        <taxon>Fungi incertae sedis</taxon>
        <taxon>Mucoromycota</taxon>
        <taxon>Glomeromycotina</taxon>
        <taxon>Glomeromycetes</taxon>
        <taxon>Diversisporales</taxon>
        <taxon>Gigasporaceae</taxon>
        <taxon>Racocetra</taxon>
    </lineage>
</organism>
<reference evidence="1" key="1">
    <citation type="submission" date="2021-06" db="EMBL/GenBank/DDBJ databases">
        <authorList>
            <person name="Kallberg Y."/>
            <person name="Tangrot J."/>
            <person name="Rosling A."/>
        </authorList>
    </citation>
    <scope>NUCLEOTIDE SEQUENCE</scope>
    <source>
        <strain evidence="1">MA461A</strain>
    </source>
</reference>
<protein>
    <submittedName>
        <fullName evidence="1">27734_t:CDS:1</fullName>
    </submittedName>
</protein>
<dbReference type="Proteomes" id="UP000789920">
    <property type="component" value="Unassembled WGS sequence"/>
</dbReference>
<evidence type="ECO:0000313" key="1">
    <source>
        <dbReference type="EMBL" id="CAG8751739.1"/>
    </source>
</evidence>
<sequence length="463" mass="54615">TLDLKDQSWSNIFALLIAADELLLDRLVDYVQKYLIENGSTWLEENFTMVMSTVFKIQSFKKIQSYITTKLAPPVNSYLDILEILNIADKLALDNLIERIKQSFIRNEPSWFKEKFVDFLSEVTNLKRCEKIQDSIIKIIKDQQISWLKENIFVYLWDIKNFNKFKKIRDCIVETVCIDPDPLLFELENFPTLEKDIFLEFIKREDLIIEEIDLWNYLVKWGTAQFISLSEEKPVNADVTSWGENEFLLFKTKIEPFINYIRFCEISRVEFYYHILPFEKALPEDLYKELVAYFIADIKPQLVCLQPRVEMTSIDSVIINKKNARTIVKWIKGITAFNKQPSYEFIFCYRATHNGFNFKELNDKLYIRSRVMLIKIKDSDRIIDPNDDGFVLIFGSGIDSNCKIPCRVMFNSSYGSLPSIDFDFGRHLKLKRGYEPKNNILINFDDTNITAEEIEIFEIKINN</sequence>
<dbReference type="EMBL" id="CAJVQC010032680">
    <property type="protein sequence ID" value="CAG8751739.1"/>
    <property type="molecule type" value="Genomic_DNA"/>
</dbReference>